<dbReference type="Proteomes" id="UP000654913">
    <property type="component" value="Chromosome 3"/>
</dbReference>
<feature type="transmembrane region" description="Helical" evidence="6">
    <location>
        <begin position="460"/>
        <end position="483"/>
    </location>
</feature>
<feature type="transmembrane region" description="Helical" evidence="6">
    <location>
        <begin position="426"/>
        <end position="448"/>
    </location>
</feature>
<evidence type="ECO:0000256" key="1">
    <source>
        <dbReference type="ARBA" id="ARBA00004141"/>
    </source>
</evidence>
<reference evidence="8" key="2">
    <citation type="submission" date="2021-02" db="EMBL/GenBank/DDBJ databases">
        <title>Aspergillus puulaauensis MK2 genome sequence.</title>
        <authorList>
            <person name="Futagami T."/>
            <person name="Mori K."/>
            <person name="Kadooka C."/>
            <person name="Tanaka T."/>
        </authorList>
    </citation>
    <scope>NUCLEOTIDE SEQUENCE</scope>
    <source>
        <strain evidence="8">MK2</strain>
    </source>
</reference>
<keyword evidence="3 6" id="KW-0812">Transmembrane</keyword>
<comment type="subcellular location">
    <subcellularLocation>
        <location evidence="1">Membrane</location>
        <topology evidence="1">Multi-pass membrane protein</topology>
    </subcellularLocation>
</comment>
<feature type="transmembrane region" description="Helical" evidence="6">
    <location>
        <begin position="352"/>
        <end position="372"/>
    </location>
</feature>
<protein>
    <recommendedName>
        <fullName evidence="7">Amino acid transporter transmembrane domain-containing protein</fullName>
    </recommendedName>
</protein>
<evidence type="ECO:0000256" key="2">
    <source>
        <dbReference type="ARBA" id="ARBA00008066"/>
    </source>
</evidence>
<evidence type="ECO:0000256" key="6">
    <source>
        <dbReference type="SAM" id="Phobius"/>
    </source>
</evidence>
<dbReference type="GeneID" id="64973132"/>
<feature type="transmembrane region" description="Helical" evidence="6">
    <location>
        <begin position="89"/>
        <end position="110"/>
    </location>
</feature>
<name>A0A7R8ALW9_9EURO</name>
<reference evidence="8" key="1">
    <citation type="submission" date="2021-01" db="EMBL/GenBank/DDBJ databases">
        <authorList>
            <consortium name="Aspergillus puulaauensis MK2 genome sequencing consortium"/>
            <person name="Kazuki M."/>
            <person name="Futagami T."/>
        </authorList>
    </citation>
    <scope>NUCLEOTIDE SEQUENCE</scope>
    <source>
        <strain evidence="8">MK2</strain>
    </source>
</reference>
<dbReference type="PANTHER" id="PTHR22950">
    <property type="entry name" value="AMINO ACID TRANSPORTER"/>
    <property type="match status" value="1"/>
</dbReference>
<keyword evidence="4 6" id="KW-1133">Transmembrane helix</keyword>
<feature type="transmembrane region" description="Helical" evidence="6">
    <location>
        <begin position="185"/>
        <end position="215"/>
    </location>
</feature>
<evidence type="ECO:0000313" key="9">
    <source>
        <dbReference type="Proteomes" id="UP000654913"/>
    </source>
</evidence>
<dbReference type="OrthoDB" id="40134at2759"/>
<feature type="transmembrane region" description="Helical" evidence="6">
    <location>
        <begin position="311"/>
        <end position="332"/>
    </location>
</feature>
<dbReference type="GO" id="GO:0015179">
    <property type="term" value="F:L-amino acid transmembrane transporter activity"/>
    <property type="evidence" value="ECO:0007669"/>
    <property type="project" value="TreeGrafter"/>
</dbReference>
<dbReference type="GO" id="GO:0016020">
    <property type="term" value="C:membrane"/>
    <property type="evidence" value="ECO:0007669"/>
    <property type="project" value="UniProtKB-SubCell"/>
</dbReference>
<feature type="transmembrane region" description="Helical" evidence="6">
    <location>
        <begin position="158"/>
        <end position="179"/>
    </location>
</feature>
<feature type="transmembrane region" description="Helical" evidence="6">
    <location>
        <begin position="227"/>
        <end position="249"/>
    </location>
</feature>
<keyword evidence="9" id="KW-1185">Reference proteome</keyword>
<keyword evidence="5 6" id="KW-0472">Membrane</keyword>
<sequence>MKDSVGDPRSVWCWPCHWPGMPCPQHKRALPPPCTPVSLSCTNISAKMESPKIAPKEAPKDVQEAFHAEYTHDDVFGEITEEGPNYRNVGFVGTIILMMKTQIGMGVLAIPSALNVLGMVPGILCLIAMACITTWSAYIIGTFKLHHREVYSIDDAGAIMFGLPGRIVLSTGFCLYFIFNSGSAILSLSIGLNAVSTHATCTAAYVAIAAIVGFAFSSVRTLGKITWLAWVGLPCILVAVIMVTIAVGVQDRPDAAPKTDEPWVSDWKVAGNPSFAEAIAAVSNLLYAFSGTPGFFSIVSEMRDPNQYPGAMAICQACVTVVYAVIGCVVYYYCGSYVSSPALSSAGPLIKIVSYAFALPGLLVTMTIVSHIPAKFIFVHILRGSRHLNSNSLVHWGTWLGCTFSIIIIAWIIASTIPVFDSLVSLIGALLGPVMCLQPFGCMWLYDNWSKGAEKKTKRWGFMVFWSVMVVVVGTFLMVAGTYGSVKGIIDVYNESGGSAAFSCADNSGSV</sequence>
<dbReference type="KEGG" id="apuu:APUU_31352S"/>
<comment type="similarity">
    <text evidence="2">Belongs to the amino acid/polyamine transporter 2 family.</text>
</comment>
<dbReference type="EMBL" id="AP024445">
    <property type="protein sequence ID" value="BCS23127.1"/>
    <property type="molecule type" value="Genomic_DNA"/>
</dbReference>
<proteinExistence type="inferred from homology"/>
<organism evidence="8 9">
    <name type="scientific">Aspergillus puulaauensis</name>
    <dbReference type="NCBI Taxonomy" id="1220207"/>
    <lineage>
        <taxon>Eukaryota</taxon>
        <taxon>Fungi</taxon>
        <taxon>Dikarya</taxon>
        <taxon>Ascomycota</taxon>
        <taxon>Pezizomycotina</taxon>
        <taxon>Eurotiomycetes</taxon>
        <taxon>Eurotiomycetidae</taxon>
        <taxon>Eurotiales</taxon>
        <taxon>Aspergillaceae</taxon>
        <taxon>Aspergillus</taxon>
    </lineage>
</organism>
<dbReference type="InterPro" id="IPR013057">
    <property type="entry name" value="AA_transpt_TM"/>
</dbReference>
<feature type="transmembrane region" description="Helical" evidence="6">
    <location>
        <begin position="393"/>
        <end position="414"/>
    </location>
</feature>
<evidence type="ECO:0000259" key="7">
    <source>
        <dbReference type="Pfam" id="PF01490"/>
    </source>
</evidence>
<feature type="transmembrane region" description="Helical" evidence="6">
    <location>
        <begin position="278"/>
        <end position="299"/>
    </location>
</feature>
<evidence type="ECO:0000256" key="3">
    <source>
        <dbReference type="ARBA" id="ARBA00022692"/>
    </source>
</evidence>
<evidence type="ECO:0000313" key="8">
    <source>
        <dbReference type="EMBL" id="BCS23127.1"/>
    </source>
</evidence>
<dbReference type="Pfam" id="PF01490">
    <property type="entry name" value="Aa_trans"/>
    <property type="match status" value="1"/>
</dbReference>
<dbReference type="AlphaFoldDB" id="A0A7R8ALW9"/>
<gene>
    <name evidence="8" type="ORF">APUU_31352S</name>
</gene>
<accession>A0A7R8ALW9</accession>
<dbReference type="RefSeq" id="XP_041555321.1">
    <property type="nucleotide sequence ID" value="XM_041702546.1"/>
</dbReference>
<evidence type="ECO:0000256" key="5">
    <source>
        <dbReference type="ARBA" id="ARBA00023136"/>
    </source>
</evidence>
<evidence type="ECO:0000256" key="4">
    <source>
        <dbReference type="ARBA" id="ARBA00022989"/>
    </source>
</evidence>
<feature type="domain" description="Amino acid transporter transmembrane" evidence="7">
    <location>
        <begin position="93"/>
        <end position="486"/>
    </location>
</feature>
<dbReference type="PANTHER" id="PTHR22950:SF683">
    <property type="entry name" value="AMINO ACID TRANSPORTER (EUROFUNG)"/>
    <property type="match status" value="1"/>
</dbReference>
<feature type="transmembrane region" description="Helical" evidence="6">
    <location>
        <begin position="116"/>
        <end position="138"/>
    </location>
</feature>